<keyword evidence="6 8" id="KW-0418">Kinase</keyword>
<dbReference type="SUPFAM" id="SSF57716">
    <property type="entry name" value="Glucocorticoid receptor-like (DNA-binding domain)"/>
    <property type="match status" value="1"/>
</dbReference>
<feature type="binding site" evidence="10">
    <location>
        <position position="183"/>
    </location>
    <ligand>
        <name>substrate</name>
    </ligand>
</feature>
<dbReference type="Pfam" id="PF00265">
    <property type="entry name" value="TK"/>
    <property type="match status" value="1"/>
</dbReference>
<comment type="catalytic activity">
    <reaction evidence="8 11">
        <text>thymidine + ATP = dTMP + ADP + H(+)</text>
        <dbReference type="Rhea" id="RHEA:19129"/>
        <dbReference type="ChEBI" id="CHEBI:15378"/>
        <dbReference type="ChEBI" id="CHEBI:17748"/>
        <dbReference type="ChEBI" id="CHEBI:30616"/>
        <dbReference type="ChEBI" id="CHEBI:63528"/>
        <dbReference type="ChEBI" id="CHEBI:456216"/>
        <dbReference type="EC" id="2.7.1.21"/>
    </reaction>
</comment>
<evidence type="ECO:0000313" key="14">
    <source>
        <dbReference type="Proteomes" id="UP000267342"/>
    </source>
</evidence>
<evidence type="ECO:0000256" key="11">
    <source>
        <dbReference type="RuleBase" id="RU000544"/>
    </source>
</evidence>
<feature type="binding site" evidence="8">
    <location>
        <begin position="9"/>
        <end position="16"/>
    </location>
    <ligand>
        <name>ATP</name>
        <dbReference type="ChEBI" id="CHEBI:30616"/>
    </ligand>
</feature>
<keyword evidence="14" id="KW-1185">Reference proteome</keyword>
<dbReference type="PIRSF" id="PIRSF035805">
    <property type="entry name" value="TK_cell"/>
    <property type="match status" value="1"/>
</dbReference>
<keyword evidence="5 8" id="KW-0547">Nucleotide-binding</keyword>
<dbReference type="GO" id="GO:0071897">
    <property type="term" value="P:DNA biosynthetic process"/>
    <property type="evidence" value="ECO:0007669"/>
    <property type="project" value="UniProtKB-KW"/>
</dbReference>
<name>A0A348HEV8_9GAMM</name>
<evidence type="ECO:0000256" key="9">
    <source>
        <dbReference type="PIRSR" id="PIRSR035805-1"/>
    </source>
</evidence>
<dbReference type="InterPro" id="IPR027417">
    <property type="entry name" value="P-loop_NTPase"/>
</dbReference>
<organism evidence="13 14">
    <name type="scientific">Zymobacter palmae</name>
    <dbReference type="NCBI Taxonomy" id="33074"/>
    <lineage>
        <taxon>Bacteria</taxon>
        <taxon>Pseudomonadati</taxon>
        <taxon>Pseudomonadota</taxon>
        <taxon>Gammaproteobacteria</taxon>
        <taxon>Oceanospirillales</taxon>
        <taxon>Halomonadaceae</taxon>
        <taxon>Zymobacter group</taxon>
        <taxon>Zymobacter</taxon>
    </lineage>
</organism>
<evidence type="ECO:0000256" key="12">
    <source>
        <dbReference type="RuleBase" id="RU004165"/>
    </source>
</evidence>
<keyword evidence="8" id="KW-0963">Cytoplasm</keyword>
<dbReference type="STRING" id="1123510.GCA_000620025_00393"/>
<dbReference type="PANTHER" id="PTHR11441">
    <property type="entry name" value="THYMIDINE KINASE"/>
    <property type="match status" value="1"/>
</dbReference>
<comment type="caution">
    <text evidence="8">Lacks conserved residue(s) required for the propagation of feature annotation.</text>
</comment>
<dbReference type="AlphaFoldDB" id="A0A348HEV8"/>
<dbReference type="PANTHER" id="PTHR11441:SF0">
    <property type="entry name" value="THYMIDINE KINASE, CYTOSOLIC"/>
    <property type="match status" value="1"/>
</dbReference>
<dbReference type="GO" id="GO:0046104">
    <property type="term" value="P:thymidine metabolic process"/>
    <property type="evidence" value="ECO:0007669"/>
    <property type="project" value="TreeGrafter"/>
</dbReference>
<dbReference type="SUPFAM" id="SSF52540">
    <property type="entry name" value="P-loop containing nucleoside triphosphate hydrolases"/>
    <property type="match status" value="1"/>
</dbReference>
<keyword evidence="3 8" id="KW-0237">DNA synthesis</keyword>
<dbReference type="InterPro" id="IPR001267">
    <property type="entry name" value="Thymidine_kinase"/>
</dbReference>
<sequence length="197" mass="22562">MAKLYFNYGVMNAGKSLNLIKDAYNYEESGRRVLAFKPAIDTRNDKIESRIGLRRDAINVANDDDIYALFETENRRLRAEEGLHFSAVFVDECHFLTAQHIVQLSDIVDRLSVPVLCYGLRTDAFGQLFEGSARLFALADEINEIKGMCRYSESKATFVMRLDEQGRPIRQGQQICIGGNDHYVSCSRKEYKKRMTL</sequence>
<evidence type="ECO:0000256" key="7">
    <source>
        <dbReference type="ARBA" id="ARBA00022840"/>
    </source>
</evidence>
<dbReference type="GO" id="GO:0005524">
    <property type="term" value="F:ATP binding"/>
    <property type="evidence" value="ECO:0007669"/>
    <property type="project" value="UniProtKB-UniRule"/>
</dbReference>
<evidence type="ECO:0000256" key="5">
    <source>
        <dbReference type="ARBA" id="ARBA00022741"/>
    </source>
</evidence>
<dbReference type="OrthoDB" id="9781579at2"/>
<feature type="binding site" evidence="8">
    <location>
        <begin position="91"/>
        <end position="94"/>
    </location>
    <ligand>
        <name>ATP</name>
        <dbReference type="ChEBI" id="CHEBI:30616"/>
    </ligand>
</feature>
<evidence type="ECO:0000256" key="1">
    <source>
        <dbReference type="ARBA" id="ARBA00007587"/>
    </source>
</evidence>
<dbReference type="EMBL" id="AP018933">
    <property type="protein sequence ID" value="BBG30160.1"/>
    <property type="molecule type" value="Genomic_DNA"/>
</dbReference>
<dbReference type="NCBIfam" id="NF003300">
    <property type="entry name" value="PRK04296.1-5"/>
    <property type="match status" value="1"/>
</dbReference>
<comment type="similarity">
    <text evidence="1 8 12">Belongs to the thymidine kinase family.</text>
</comment>
<evidence type="ECO:0000256" key="2">
    <source>
        <dbReference type="ARBA" id="ARBA00012118"/>
    </source>
</evidence>
<protein>
    <recommendedName>
        <fullName evidence="2 8">Thymidine kinase</fullName>
        <ecNumber evidence="2 8">2.7.1.21</ecNumber>
    </recommendedName>
</protein>
<dbReference type="Gene3D" id="3.40.50.300">
    <property type="entry name" value="P-loop containing nucleotide triphosphate hydrolases"/>
    <property type="match status" value="1"/>
</dbReference>
<evidence type="ECO:0000256" key="10">
    <source>
        <dbReference type="PIRSR" id="PIRSR035805-2"/>
    </source>
</evidence>
<comment type="subcellular location">
    <subcellularLocation>
        <location evidence="8">Cytoplasm</location>
    </subcellularLocation>
</comment>
<evidence type="ECO:0000256" key="3">
    <source>
        <dbReference type="ARBA" id="ARBA00022634"/>
    </source>
</evidence>
<dbReference type="Proteomes" id="UP000267342">
    <property type="component" value="Chromosome"/>
</dbReference>
<feature type="active site" description="Proton acceptor" evidence="8 9">
    <location>
        <position position="92"/>
    </location>
</feature>
<dbReference type="EC" id="2.7.1.21" evidence="2 8"/>
<gene>
    <name evidence="8" type="primary">tdk</name>
    <name evidence="13" type="ORF">ZBT109_1400</name>
</gene>
<evidence type="ECO:0000256" key="4">
    <source>
        <dbReference type="ARBA" id="ARBA00022679"/>
    </source>
</evidence>
<keyword evidence="7 8" id="KW-0067">ATP-binding</keyword>
<evidence type="ECO:0000256" key="8">
    <source>
        <dbReference type="HAMAP-Rule" id="MF_00124"/>
    </source>
</evidence>
<feature type="binding site" evidence="10">
    <location>
        <begin position="175"/>
        <end position="178"/>
    </location>
    <ligand>
        <name>substrate</name>
    </ligand>
</feature>
<dbReference type="RefSeq" id="WP_027705745.1">
    <property type="nucleotide sequence ID" value="NZ_AP018933.1"/>
</dbReference>
<accession>A0A348HEV8</accession>
<dbReference type="KEGG" id="zpl:ZBT109_1400"/>
<proteinExistence type="inferred from homology"/>
<keyword evidence="4 8" id="KW-0808">Transferase</keyword>
<evidence type="ECO:0000256" key="6">
    <source>
        <dbReference type="ARBA" id="ARBA00022777"/>
    </source>
</evidence>
<dbReference type="GO" id="GO:0004797">
    <property type="term" value="F:thymidine kinase activity"/>
    <property type="evidence" value="ECO:0007669"/>
    <property type="project" value="UniProtKB-UniRule"/>
</dbReference>
<reference evidence="13 14" key="1">
    <citation type="submission" date="2018-09" db="EMBL/GenBank/DDBJ databases">
        <title>Zymobacter palmae IAM14233 (=T109) whole genome analysis.</title>
        <authorList>
            <person name="Yanase H."/>
        </authorList>
    </citation>
    <scope>NUCLEOTIDE SEQUENCE [LARGE SCALE GENOMIC DNA]</scope>
    <source>
        <strain evidence="13 14">IAM14233</strain>
    </source>
</reference>
<dbReference type="GO" id="GO:0005829">
    <property type="term" value="C:cytosol"/>
    <property type="evidence" value="ECO:0007669"/>
    <property type="project" value="TreeGrafter"/>
</dbReference>
<evidence type="ECO:0000313" key="13">
    <source>
        <dbReference type="EMBL" id="BBG30160.1"/>
    </source>
</evidence>
<dbReference type="HAMAP" id="MF_00124">
    <property type="entry name" value="Thymidine_kinase"/>
    <property type="match status" value="1"/>
</dbReference>
<comment type="subunit">
    <text evidence="8">Homotetramer.</text>
</comment>